<dbReference type="AlphaFoldDB" id="A0A6P8ERI2"/>
<comment type="similarity">
    <text evidence="1">Belongs to the FRRS1 family.</text>
</comment>
<dbReference type="InterPro" id="IPR051237">
    <property type="entry name" value="Ferric-chelate_Red/DefProt"/>
</dbReference>
<gene>
    <name evidence="4" type="primary">LOC116218209</name>
</gene>
<dbReference type="PANTHER" id="PTHR45828:SF36">
    <property type="entry name" value="REELIN DOMAIN-CONTAINING PROTEIN"/>
    <property type="match status" value="1"/>
</dbReference>
<proteinExistence type="inferred from homology"/>
<evidence type="ECO:0000259" key="2">
    <source>
        <dbReference type="PROSITE" id="PS51019"/>
    </source>
</evidence>
<reference evidence="4" key="1">
    <citation type="submission" date="2025-08" db="UniProtKB">
        <authorList>
            <consortium name="RefSeq"/>
        </authorList>
    </citation>
    <scope>IDENTIFICATION</scope>
</reference>
<evidence type="ECO:0000256" key="1">
    <source>
        <dbReference type="ARBA" id="ARBA00009195"/>
    </source>
</evidence>
<dbReference type="CDD" id="cd08544">
    <property type="entry name" value="Reeler"/>
    <property type="match status" value="1"/>
</dbReference>
<dbReference type="InterPro" id="IPR002861">
    <property type="entry name" value="Reeler_dom"/>
</dbReference>
<dbReference type="GeneID" id="116218209"/>
<evidence type="ECO:0000313" key="4">
    <source>
        <dbReference type="RefSeq" id="XP_031414670.2"/>
    </source>
</evidence>
<dbReference type="GO" id="GO:0016020">
    <property type="term" value="C:membrane"/>
    <property type="evidence" value="ECO:0007669"/>
    <property type="project" value="TreeGrafter"/>
</dbReference>
<dbReference type="FunFam" id="2.60.40.4060:FF:000003">
    <property type="entry name" value="Ferric chelate reductase 1"/>
    <property type="match status" value="1"/>
</dbReference>
<dbReference type="KEGG" id="char:116218209"/>
<keyword evidence="3" id="KW-1185">Reference proteome</keyword>
<protein>
    <submittedName>
        <fullName evidence="4">Defense protein Hdd11</fullName>
    </submittedName>
</protein>
<accession>A0A6P8ERI2</accession>
<feature type="domain" description="Reelin" evidence="2">
    <location>
        <begin position="34"/>
        <end position="202"/>
    </location>
</feature>
<dbReference type="RefSeq" id="XP_031414670.2">
    <property type="nucleotide sequence ID" value="XM_031558810.2"/>
</dbReference>
<sequence>MTLRERAEWSPFFSSMAPEKKKTSQRLTFAWFLVCALEGCLNAYPGGAPSSSCATMLPEHGVGPQNTDSPYTVVVNSSTYRYGERVQVYIGSAEKYRGILLQARSANTSAIVGSWVTLPSHIKTLKCGSGAASAVTHNSKREKVGRELVFTWLPPKTGAPQVLEFWATVVKDKATFWTEIKSSALLLGMLYFHQYMPCLIETGINKNKEG</sequence>
<dbReference type="Proteomes" id="UP000515152">
    <property type="component" value="Chromosome 21"/>
</dbReference>
<dbReference type="PROSITE" id="PS51019">
    <property type="entry name" value="REELIN"/>
    <property type="match status" value="1"/>
</dbReference>
<dbReference type="Pfam" id="PF02014">
    <property type="entry name" value="Reeler"/>
    <property type="match status" value="1"/>
</dbReference>
<name>A0A6P8ERI2_CLUHA</name>
<dbReference type="PANTHER" id="PTHR45828">
    <property type="entry name" value="CYTOCHROME B561/FERRIC REDUCTASE TRANSMEMBRANE"/>
    <property type="match status" value="1"/>
</dbReference>
<dbReference type="OrthoDB" id="6418377at2759"/>
<organism evidence="3 4">
    <name type="scientific">Clupea harengus</name>
    <name type="common">Atlantic herring</name>
    <dbReference type="NCBI Taxonomy" id="7950"/>
    <lineage>
        <taxon>Eukaryota</taxon>
        <taxon>Metazoa</taxon>
        <taxon>Chordata</taxon>
        <taxon>Craniata</taxon>
        <taxon>Vertebrata</taxon>
        <taxon>Euteleostomi</taxon>
        <taxon>Actinopterygii</taxon>
        <taxon>Neopterygii</taxon>
        <taxon>Teleostei</taxon>
        <taxon>Clupei</taxon>
        <taxon>Clupeiformes</taxon>
        <taxon>Clupeoidei</taxon>
        <taxon>Clupeidae</taxon>
        <taxon>Clupea</taxon>
    </lineage>
</organism>
<evidence type="ECO:0000313" key="3">
    <source>
        <dbReference type="Proteomes" id="UP000515152"/>
    </source>
</evidence>